<dbReference type="Proteomes" id="UP000201275">
    <property type="component" value="Segment"/>
</dbReference>
<dbReference type="GeneID" id="19736088"/>
<organism evidence="1 2">
    <name type="scientific">Leuconostoc phage LN03</name>
    <dbReference type="NCBI Taxonomy" id="1262515"/>
    <lineage>
        <taxon>Viruses</taxon>
        <taxon>Duplodnaviria</taxon>
        <taxon>Heunggongvirae</taxon>
        <taxon>Uroviricota</taxon>
        <taxon>Caudoviricetes</taxon>
        <taxon>Mccleskeyvirinae</taxon>
        <taxon>Limdunavirus</taxon>
        <taxon>Limdunavirus LN03</taxon>
    </lineage>
</organism>
<evidence type="ECO:0000313" key="2">
    <source>
        <dbReference type="Proteomes" id="UP000201275"/>
    </source>
</evidence>
<name>A0A059PAC4_9CAUD</name>
<dbReference type="KEGG" id="vg:19736088"/>
<dbReference type="EMBL" id="KC013022">
    <property type="protein sequence ID" value="AFY98228.1"/>
    <property type="molecule type" value="Genomic_DNA"/>
</dbReference>
<sequence length="194" mass="21489">MAYDTRQITHGTQEVTYGLGGDGTGAITYSTGVQKFSPSVDQDSKKIYADSQTHMTLLNAKKLTIDQDNLQYTPDEMKQMGYLDSGTGFTDNGKYPKFSVQRILDVQDDGGTVTKKLEVYYGVTSGAYTESDDEDEDEINPKVYSRTLNVDGFDFGEGIVKQFIVTRTTKNASIFDTYKTKILKPADFKSVAGK</sequence>
<proteinExistence type="predicted"/>
<dbReference type="OrthoDB" id="8803at10239"/>
<keyword evidence="2" id="KW-1185">Reference proteome</keyword>
<reference evidence="1 2" key="1">
    <citation type="journal article" date="2014" name="Int. J. Food Microbiol.">
        <title>Sequence and comparative analysis of Leuconostoc dairy bacteriophages.</title>
        <authorList>
            <person name="Kot W."/>
            <person name="Hansen L.H."/>
            <person name="Neve H."/>
            <person name="Hammer K."/>
            <person name="Jacobsen S."/>
            <person name="Pedersen P.D."/>
            <person name="Sorensen S.J."/>
            <person name="Heller K.J."/>
            <person name="Vogensen F.K."/>
        </authorList>
    </citation>
    <scope>NUCLEOTIDE SEQUENCE [LARGE SCALE GENOMIC DNA]</scope>
</reference>
<protein>
    <submittedName>
        <fullName evidence="1">Major tail protein</fullName>
    </submittedName>
</protein>
<evidence type="ECO:0000313" key="1">
    <source>
        <dbReference type="EMBL" id="AFY98228.1"/>
    </source>
</evidence>
<gene>
    <name evidence="1" type="ORF">phiLN03_017</name>
</gene>
<dbReference type="RefSeq" id="YP_009044971.1">
    <property type="nucleotide sequence ID" value="NC_024390.1"/>
</dbReference>
<accession>A0A059PAC4</accession>